<reference evidence="2" key="1">
    <citation type="journal article" date="2019" name="Int. J. Syst. Evol. Microbiol.">
        <title>The Global Catalogue of Microorganisms (GCM) 10K type strain sequencing project: providing services to taxonomists for standard genome sequencing and annotation.</title>
        <authorList>
            <consortium name="The Broad Institute Genomics Platform"/>
            <consortium name="The Broad Institute Genome Sequencing Center for Infectious Disease"/>
            <person name="Wu L."/>
            <person name="Ma J."/>
        </authorList>
    </citation>
    <scope>NUCLEOTIDE SEQUENCE [LARGE SCALE GENOMIC DNA]</scope>
    <source>
        <strain evidence="2">CCUG 66188</strain>
    </source>
</reference>
<evidence type="ECO:0000313" key="1">
    <source>
        <dbReference type="EMBL" id="MFC4672818.1"/>
    </source>
</evidence>
<dbReference type="InterPro" id="IPR007554">
    <property type="entry name" value="Glycerophosphate_synth"/>
</dbReference>
<accession>A0ABV9KS63</accession>
<dbReference type="InterPro" id="IPR016886">
    <property type="entry name" value="UCP028458_glyceroPtfrase"/>
</dbReference>
<dbReference type="PIRSF" id="PIRSF028458">
    <property type="entry name" value="UCP028458_glyceroPtfrase"/>
    <property type="match status" value="1"/>
</dbReference>
<dbReference type="InterPro" id="IPR043148">
    <property type="entry name" value="TagF_C"/>
</dbReference>
<dbReference type="Proteomes" id="UP001596023">
    <property type="component" value="Unassembled WGS sequence"/>
</dbReference>
<comment type="caution">
    <text evidence="1">The sequence shown here is derived from an EMBL/GenBank/DDBJ whole genome shotgun (WGS) entry which is preliminary data.</text>
</comment>
<keyword evidence="2" id="KW-1185">Reference proteome</keyword>
<proteinExistence type="predicted"/>
<evidence type="ECO:0000313" key="2">
    <source>
        <dbReference type="Proteomes" id="UP001596023"/>
    </source>
</evidence>
<protein>
    <submittedName>
        <fullName evidence="1">CDP-glycerol glycerophosphotransferase family protein</fullName>
    </submittedName>
</protein>
<name>A0ABV9KS63_9BACT</name>
<dbReference type="EMBL" id="JBHSGN010000026">
    <property type="protein sequence ID" value="MFC4672818.1"/>
    <property type="molecule type" value="Genomic_DNA"/>
</dbReference>
<sequence>MKKYLFFVSLSYSYTILRPLQDEIWRRGDDVAWYIEESAPVYLNDNEKQLKTIREVMEYDPIAVFVPGVRVYDFFPGLKVEVFHGLYYKRGDYGDHYKIRGFFDIYCTTSPMFTPRFKELEQKYGFFKVYETGWCKFDGWLSSPEDQTSNTKPTIIFAPTFTKNMESASVLYDKIEELLNKKDWVWLFSFHPKMDEETVSRYRNLAQQYDNATFCETEDKAGLFRQSDVMLSDTSSVIYEYLWFNKPAVTYKNTFPASHLINIDSPDLLEEALEKAFECPADLMENIRLFMDQVHPFRDGKSSARILDSVDDFIANYKGKIKKKPLNLYRKYKLRKKAGYFPFGPRYKKLSE</sequence>
<gene>
    <name evidence="1" type="ORF">ACFO6W_03835</name>
</gene>
<dbReference type="RefSeq" id="WP_379994028.1">
    <property type="nucleotide sequence ID" value="NZ_JBHSGN010000026.1"/>
</dbReference>
<dbReference type="SUPFAM" id="SSF53756">
    <property type="entry name" value="UDP-Glycosyltransferase/glycogen phosphorylase"/>
    <property type="match status" value="1"/>
</dbReference>
<dbReference type="Pfam" id="PF04464">
    <property type="entry name" value="Glyphos_transf"/>
    <property type="match status" value="1"/>
</dbReference>
<organism evidence="1 2">
    <name type="scientific">Dysgonomonas termitidis</name>
    <dbReference type="NCBI Taxonomy" id="1516126"/>
    <lineage>
        <taxon>Bacteria</taxon>
        <taxon>Pseudomonadati</taxon>
        <taxon>Bacteroidota</taxon>
        <taxon>Bacteroidia</taxon>
        <taxon>Bacteroidales</taxon>
        <taxon>Dysgonomonadaceae</taxon>
        <taxon>Dysgonomonas</taxon>
    </lineage>
</organism>
<dbReference type="Gene3D" id="3.40.50.12580">
    <property type="match status" value="1"/>
</dbReference>